<dbReference type="CDD" id="cd07891">
    <property type="entry name" value="CYTH-like_CthTTM-like_1"/>
    <property type="match status" value="1"/>
</dbReference>
<feature type="domain" description="CYTH" evidence="1">
    <location>
        <begin position="2"/>
        <end position="149"/>
    </location>
</feature>
<evidence type="ECO:0000259" key="1">
    <source>
        <dbReference type="PROSITE" id="PS51707"/>
    </source>
</evidence>
<reference evidence="3" key="1">
    <citation type="journal article" date="2019" name="Int. J. Syst. Evol. Microbiol.">
        <title>The Global Catalogue of Microorganisms (GCM) 10K type strain sequencing project: providing services to taxonomists for standard genome sequencing and annotation.</title>
        <authorList>
            <consortium name="The Broad Institute Genomics Platform"/>
            <consortium name="The Broad Institute Genome Sequencing Center for Infectious Disease"/>
            <person name="Wu L."/>
            <person name="Ma J."/>
        </authorList>
    </citation>
    <scope>NUCLEOTIDE SEQUENCE [LARGE SCALE GENOMIC DNA]</scope>
    <source>
        <strain evidence="3">CCM 7491</strain>
    </source>
</reference>
<sequence length="160" mass="17582">MPIEIERKFLVVGDGWRQSADGGRALRQGYIVREGKVSVRIRLAGDRGWITLKSARAGMVRDEFEYEIAAGEAADMLDRLCSGPVIEKTRYKVPHGGWLWDVDVFAGAAAGLVLAEVELDAADARVDLPDWVGREVTDDPRYRNSAIGLVAHNIEECDGA</sequence>
<dbReference type="PANTHER" id="PTHR40114:SF1">
    <property type="entry name" value="SLR0698 PROTEIN"/>
    <property type="match status" value="1"/>
</dbReference>
<comment type="caution">
    <text evidence="2">The sequence shown here is derived from an EMBL/GenBank/DDBJ whole genome shotgun (WGS) entry which is preliminary data.</text>
</comment>
<accession>A0ABV7NLT0</accession>
<dbReference type="Pfam" id="PF01928">
    <property type="entry name" value="CYTH"/>
    <property type="match status" value="1"/>
</dbReference>
<dbReference type="EMBL" id="JBHRVU010000005">
    <property type="protein sequence ID" value="MFC3443282.1"/>
    <property type="molecule type" value="Genomic_DNA"/>
</dbReference>
<dbReference type="SMART" id="SM01118">
    <property type="entry name" value="CYTH"/>
    <property type="match status" value="1"/>
</dbReference>
<dbReference type="PROSITE" id="PS51707">
    <property type="entry name" value="CYTH"/>
    <property type="match status" value="1"/>
</dbReference>
<dbReference type="InterPro" id="IPR023577">
    <property type="entry name" value="CYTH_domain"/>
</dbReference>
<keyword evidence="3" id="KW-1185">Reference proteome</keyword>
<evidence type="ECO:0000313" key="2">
    <source>
        <dbReference type="EMBL" id="MFC3443282.1"/>
    </source>
</evidence>
<dbReference type="PANTHER" id="PTHR40114">
    <property type="entry name" value="SLR0698 PROTEIN"/>
    <property type="match status" value="1"/>
</dbReference>
<dbReference type="RefSeq" id="WP_380797974.1">
    <property type="nucleotide sequence ID" value="NZ_JBHRVU010000005.1"/>
</dbReference>
<dbReference type="Gene3D" id="2.40.320.10">
    <property type="entry name" value="Hypothetical Protein Pfu-838710-001"/>
    <property type="match status" value="1"/>
</dbReference>
<protein>
    <submittedName>
        <fullName evidence="2">CYTH domain-containing protein</fullName>
    </submittedName>
</protein>
<evidence type="ECO:0000313" key="3">
    <source>
        <dbReference type="Proteomes" id="UP001595681"/>
    </source>
</evidence>
<organism evidence="2 3">
    <name type="scientific">Sphingobium rhizovicinum</name>
    <dbReference type="NCBI Taxonomy" id="432308"/>
    <lineage>
        <taxon>Bacteria</taxon>
        <taxon>Pseudomonadati</taxon>
        <taxon>Pseudomonadota</taxon>
        <taxon>Alphaproteobacteria</taxon>
        <taxon>Sphingomonadales</taxon>
        <taxon>Sphingomonadaceae</taxon>
        <taxon>Sphingobium</taxon>
    </lineage>
</organism>
<dbReference type="InterPro" id="IPR012042">
    <property type="entry name" value="NeuTTM/CthTTM-like"/>
</dbReference>
<name>A0ABV7NLT0_9SPHN</name>
<dbReference type="Proteomes" id="UP001595681">
    <property type="component" value="Unassembled WGS sequence"/>
</dbReference>
<dbReference type="SUPFAM" id="SSF55154">
    <property type="entry name" value="CYTH-like phosphatases"/>
    <property type="match status" value="1"/>
</dbReference>
<dbReference type="PIRSF" id="PIRSF016487">
    <property type="entry name" value="CYTH_UCP016487"/>
    <property type="match status" value="1"/>
</dbReference>
<dbReference type="InterPro" id="IPR033469">
    <property type="entry name" value="CYTH-like_dom_sf"/>
</dbReference>
<gene>
    <name evidence="2" type="ORF">ACFOKF_19185</name>
</gene>
<proteinExistence type="predicted"/>